<reference evidence="3" key="1">
    <citation type="submission" date="2025-08" db="UniProtKB">
        <authorList>
            <consortium name="RefSeq"/>
        </authorList>
    </citation>
    <scope>IDENTIFICATION</scope>
    <source>
        <tissue evidence="3">Gonad</tissue>
    </source>
</reference>
<evidence type="ECO:0000313" key="3">
    <source>
        <dbReference type="RefSeq" id="XP_019636405.1"/>
    </source>
</evidence>
<sequence>MAMLVWFCAVALVLQVAGQQCNSNLDCPEGCCRVDGTAVSGWVMPSNTGDTRGTCGPYLQEGESCSLGYPVASSADCPCTGGLSCYPEGGWLSGACRVTGSQTYPPVVGPLPVG</sequence>
<gene>
    <name evidence="3" type="primary">LOC109479002</name>
</gene>
<dbReference type="Gene3D" id="2.10.80.10">
    <property type="entry name" value="Lipase, subunit A"/>
    <property type="match status" value="1"/>
</dbReference>
<dbReference type="OrthoDB" id="10038393at2759"/>
<evidence type="ECO:0000313" key="2">
    <source>
        <dbReference type="Proteomes" id="UP000515135"/>
    </source>
</evidence>
<dbReference type="GeneID" id="109479002"/>
<keyword evidence="2" id="KW-1185">Reference proteome</keyword>
<dbReference type="Proteomes" id="UP000515135">
    <property type="component" value="Unplaced"/>
</dbReference>
<keyword evidence="1" id="KW-0732">Signal</keyword>
<organism evidence="2 3">
    <name type="scientific">Branchiostoma belcheri</name>
    <name type="common">Amphioxus</name>
    <dbReference type="NCBI Taxonomy" id="7741"/>
    <lineage>
        <taxon>Eukaryota</taxon>
        <taxon>Metazoa</taxon>
        <taxon>Chordata</taxon>
        <taxon>Cephalochordata</taxon>
        <taxon>Leptocardii</taxon>
        <taxon>Amphioxiformes</taxon>
        <taxon>Branchiostomatidae</taxon>
        <taxon>Branchiostoma</taxon>
    </lineage>
</organism>
<dbReference type="KEGG" id="bbel:109479002"/>
<accession>A0A6P4Z4H1</accession>
<feature type="signal peptide" evidence="1">
    <location>
        <begin position="1"/>
        <end position="18"/>
    </location>
</feature>
<protein>
    <submittedName>
        <fullName evidence="3">Uncharacterized protein LOC109479002</fullName>
    </submittedName>
</protein>
<evidence type="ECO:0000256" key="1">
    <source>
        <dbReference type="SAM" id="SignalP"/>
    </source>
</evidence>
<proteinExistence type="predicted"/>
<feature type="chain" id="PRO_5028219139" evidence="1">
    <location>
        <begin position="19"/>
        <end position="114"/>
    </location>
</feature>
<dbReference type="RefSeq" id="XP_019636405.1">
    <property type="nucleotide sequence ID" value="XM_019780846.1"/>
</dbReference>
<name>A0A6P4Z4H1_BRABE</name>
<dbReference type="AlphaFoldDB" id="A0A6P4Z4H1"/>